<name>A0A3Q9RRN6_9BACI</name>
<dbReference type="InterPro" id="IPR014254">
    <property type="entry name" value="Spore_coat_YutH"/>
</dbReference>
<dbReference type="PANTHER" id="PTHR39179:SF2">
    <property type="entry name" value="ENDOSPORE COAT-ASSOCIATED PROTEIN YUTH"/>
    <property type="match status" value="1"/>
</dbReference>
<dbReference type="SUPFAM" id="SSF56112">
    <property type="entry name" value="Protein kinase-like (PK-like)"/>
    <property type="match status" value="1"/>
</dbReference>
<dbReference type="AlphaFoldDB" id="A0A3Q9RRN6"/>
<organism evidence="1 2">
    <name type="scientific">Peribacillus asahii</name>
    <dbReference type="NCBI Taxonomy" id="228899"/>
    <lineage>
        <taxon>Bacteria</taxon>
        <taxon>Bacillati</taxon>
        <taxon>Bacillota</taxon>
        <taxon>Bacilli</taxon>
        <taxon>Bacillales</taxon>
        <taxon>Bacillaceae</taxon>
        <taxon>Peribacillus</taxon>
    </lineage>
</organism>
<sequence>MDDFQTLVKAAIGMIEEIIYQNYGISVEREEKNSRYPSFRSGNVIYSIIPLETVEQDELMERQKMSEHLRIQGDQSVAAFILANHGSYISEADNQLFVLLANEVIEPRRNQKTGRALSIFHAQGRSIDEKITKCARIGQWKQLWEARIDQLERIWSDKLQAHPNNAFEQLFIETFPYYMVLGENAVQYLVDTEIDDYPDAVDSGTICYERFTQSTWNDERWMKNPFDWVFDHATRDLAEWARDYYRRNIHTYQRGLTQFFQDYQSVEHLSSFSARLLYARMLFPIHYYETVEEYFTSPTESRANELEDTLSLITKSSQQYEHFLKHFYELAEIPAQYMQLPEVGWL</sequence>
<reference evidence="1 2" key="1">
    <citation type="submission" date="2018-01" db="EMBL/GenBank/DDBJ databases">
        <title>Bacillus asahii Genome sequencing and assembly.</title>
        <authorList>
            <person name="Jiang H."/>
            <person name="Feng Y."/>
            <person name="Zhao F."/>
            <person name="Lin X."/>
        </authorList>
    </citation>
    <scope>NUCLEOTIDE SEQUENCE [LARGE SCALE GENOMIC DNA]</scope>
    <source>
        <strain evidence="1 2">OM18</strain>
    </source>
</reference>
<evidence type="ECO:0000313" key="1">
    <source>
        <dbReference type="EMBL" id="AZV45065.1"/>
    </source>
</evidence>
<dbReference type="NCBIfam" id="TIGR02905">
    <property type="entry name" value="spore_yutH"/>
    <property type="match status" value="1"/>
</dbReference>
<evidence type="ECO:0008006" key="3">
    <source>
        <dbReference type="Google" id="ProtNLM"/>
    </source>
</evidence>
<dbReference type="GO" id="GO:0042601">
    <property type="term" value="C:endospore-forming forespore"/>
    <property type="evidence" value="ECO:0007669"/>
    <property type="project" value="TreeGrafter"/>
</dbReference>
<dbReference type="Proteomes" id="UP000283095">
    <property type="component" value="Chromosome"/>
</dbReference>
<dbReference type="KEGG" id="pasa:BAOM_4485"/>
<accession>A0A3Q9RRN6</accession>
<dbReference type="InterPro" id="IPR011009">
    <property type="entry name" value="Kinase-like_dom_sf"/>
</dbReference>
<dbReference type="PANTHER" id="PTHR39179">
    <property type="entry name" value="SPORE COAT PROTEIN I"/>
    <property type="match status" value="1"/>
</dbReference>
<dbReference type="Gene3D" id="3.90.1200.10">
    <property type="match status" value="1"/>
</dbReference>
<evidence type="ECO:0000313" key="2">
    <source>
        <dbReference type="Proteomes" id="UP000283095"/>
    </source>
</evidence>
<protein>
    <recommendedName>
        <fullName evidence="3">Spore coat protein YutH</fullName>
    </recommendedName>
</protein>
<dbReference type="InterPro" id="IPR047175">
    <property type="entry name" value="CotS-like"/>
</dbReference>
<proteinExistence type="predicted"/>
<gene>
    <name evidence="1" type="ORF">BAOM_4485</name>
</gene>
<dbReference type="EMBL" id="CP026095">
    <property type="protein sequence ID" value="AZV45065.1"/>
    <property type="molecule type" value="Genomic_DNA"/>
</dbReference>